<feature type="region of interest" description="Disordered" evidence="12">
    <location>
        <begin position="186"/>
        <end position="246"/>
    </location>
</feature>
<evidence type="ECO:0000313" key="14">
    <source>
        <dbReference type="EMBL" id="GIL53999.1"/>
    </source>
</evidence>
<dbReference type="InterPro" id="IPR004520">
    <property type="entry name" value="GTPase_MnmE"/>
</dbReference>
<dbReference type="Pfam" id="PF01926">
    <property type="entry name" value="MMR_HSR1"/>
    <property type="match status" value="1"/>
</dbReference>
<feature type="compositionally biased region" description="Polar residues" evidence="12">
    <location>
        <begin position="608"/>
        <end position="620"/>
    </location>
</feature>
<feature type="region of interest" description="Disordered" evidence="12">
    <location>
        <begin position="18"/>
        <end position="50"/>
    </location>
</feature>
<dbReference type="Pfam" id="PF12631">
    <property type="entry name" value="MnmE_helical"/>
    <property type="match status" value="1"/>
</dbReference>
<feature type="domain" description="TrmE-type G" evidence="13">
    <location>
        <begin position="471"/>
        <end position="682"/>
    </location>
</feature>
<keyword evidence="4 11" id="KW-0819">tRNA processing</keyword>
<evidence type="ECO:0000256" key="1">
    <source>
        <dbReference type="ARBA" id="ARBA00004229"/>
    </source>
</evidence>
<dbReference type="InterPro" id="IPR025867">
    <property type="entry name" value="MnmE_helical"/>
</dbReference>
<dbReference type="Pfam" id="PF10396">
    <property type="entry name" value="TrmE_N"/>
    <property type="match status" value="1"/>
</dbReference>
<dbReference type="SUPFAM" id="SSF103025">
    <property type="entry name" value="Folate-binding domain"/>
    <property type="match status" value="1"/>
</dbReference>
<feature type="region of interest" description="Disordered" evidence="12">
    <location>
        <begin position="601"/>
        <end position="620"/>
    </location>
</feature>
<dbReference type="Gene3D" id="3.40.50.300">
    <property type="entry name" value="P-loop containing nucleotide triphosphate hydrolases"/>
    <property type="match status" value="1"/>
</dbReference>
<evidence type="ECO:0000256" key="9">
    <source>
        <dbReference type="ARBA" id="ARBA00022958"/>
    </source>
</evidence>
<dbReference type="GO" id="GO:0005829">
    <property type="term" value="C:cytosol"/>
    <property type="evidence" value="ECO:0007669"/>
    <property type="project" value="TreeGrafter"/>
</dbReference>
<dbReference type="InterPro" id="IPR005225">
    <property type="entry name" value="Small_GTP-bd"/>
</dbReference>
<evidence type="ECO:0000259" key="13">
    <source>
        <dbReference type="PROSITE" id="PS51709"/>
    </source>
</evidence>
<dbReference type="GO" id="GO:0002098">
    <property type="term" value="P:tRNA wobble uridine modification"/>
    <property type="evidence" value="ECO:0007669"/>
    <property type="project" value="TreeGrafter"/>
</dbReference>
<evidence type="ECO:0000256" key="5">
    <source>
        <dbReference type="ARBA" id="ARBA00022723"/>
    </source>
</evidence>
<keyword evidence="5" id="KW-0479">Metal-binding</keyword>
<dbReference type="InterPro" id="IPR031168">
    <property type="entry name" value="G_TrmE"/>
</dbReference>
<dbReference type="GO" id="GO:0042802">
    <property type="term" value="F:identical protein binding"/>
    <property type="evidence" value="ECO:0007669"/>
    <property type="project" value="UniProtKB-ARBA"/>
</dbReference>
<keyword evidence="8" id="KW-0460">Magnesium</keyword>
<dbReference type="NCBIfam" id="TIGR00450">
    <property type="entry name" value="mnmE_trmE_thdF"/>
    <property type="match status" value="1"/>
</dbReference>
<dbReference type="InterPro" id="IPR006073">
    <property type="entry name" value="GTP-bd"/>
</dbReference>
<feature type="region of interest" description="Disordered" evidence="12">
    <location>
        <begin position="113"/>
        <end position="135"/>
    </location>
</feature>
<keyword evidence="7" id="KW-0378">Hydrolase</keyword>
<feature type="compositionally biased region" description="Low complexity" evidence="12">
    <location>
        <begin position="223"/>
        <end position="239"/>
    </location>
</feature>
<dbReference type="NCBIfam" id="TIGR00231">
    <property type="entry name" value="small_GTP"/>
    <property type="match status" value="1"/>
</dbReference>
<proteinExistence type="inferred from homology"/>
<dbReference type="GO" id="GO:0009507">
    <property type="term" value="C:chloroplast"/>
    <property type="evidence" value="ECO:0007669"/>
    <property type="project" value="UniProtKB-SubCell"/>
</dbReference>
<feature type="compositionally biased region" description="Low complexity" evidence="12">
    <location>
        <begin position="113"/>
        <end position="124"/>
    </location>
</feature>
<comment type="subcellular location">
    <subcellularLocation>
        <location evidence="1">Plastid</location>
        <location evidence="1">Chloroplast</location>
    </subcellularLocation>
</comment>
<dbReference type="GO" id="GO:0030488">
    <property type="term" value="P:tRNA methylation"/>
    <property type="evidence" value="ECO:0007669"/>
    <property type="project" value="TreeGrafter"/>
</dbReference>
<evidence type="ECO:0000256" key="11">
    <source>
        <dbReference type="RuleBase" id="RU003313"/>
    </source>
</evidence>
<dbReference type="SUPFAM" id="SSF52540">
    <property type="entry name" value="P-loop containing nucleoside triphosphate hydrolases"/>
    <property type="match status" value="1"/>
</dbReference>
<evidence type="ECO:0000256" key="2">
    <source>
        <dbReference type="ARBA" id="ARBA00011043"/>
    </source>
</evidence>
<dbReference type="HAMAP" id="MF_00379">
    <property type="entry name" value="GTPase_MnmE"/>
    <property type="match status" value="1"/>
</dbReference>
<evidence type="ECO:0000256" key="6">
    <source>
        <dbReference type="ARBA" id="ARBA00022741"/>
    </source>
</evidence>
<protein>
    <recommendedName>
        <fullName evidence="13">TrmE-type G domain-containing protein</fullName>
    </recommendedName>
</protein>
<name>A0A8J4B4L5_9CHLO</name>
<comment type="caution">
    <text evidence="14">The sequence shown here is derived from an EMBL/GenBank/DDBJ whole genome shotgun (WGS) entry which is preliminary data.</text>
</comment>
<keyword evidence="15" id="KW-1185">Reference proteome</keyword>
<sequence>MATGINRIKVSPVVSASGWRSLGSRSPGTGSSACAGDATGSGGKAAVTNRKSHVWDRALARDVHTLNYSCVVCHAFHCPQRGPDIHAWSPPPPAPNSLMPFLATMSPKANALSRSQAAASNAARPGAMRHQQQQLLPQSHLRTAAPCQAVDFGGALSVVHPYMAAQVLQPRFGRMSPRSVLVNAASGGSTTVRSDANPMAMGGGDTPTEDDDDSGLGSGSVDGMGSSMDGVDGSISGSSARSHTDVGLTTKDEDTIASIVTGVSHGSVAIIRVSGTEAVSIASRVFRPGGRFRFGWQPESHRVYYGTAVDGDERLLDEVLLIVMLSPRSYTAEDVVEFHCHGGGVCASRVLRSLIEAGARPAKPGEFTLRAFLNGRLDLAQAEAISELVGARTAAAADSALAGLRGGVGTAVTDLRSRCLDLLAELEARLDFDEDLPPIDVPELKRRIEGIQAGIEKTLRTARAGNLLRTGLQVAIVGRPNVGKSSLLNAWTNSDRAIVTEIAGTTRDVLEATLSVGGVPVTLLDTAGIRQSSDVVERIGVERSQAAAVAADIVIMVVDGATGWTDTDTDIFRALWGDGPGSSTCKVKGLALLVANKDDLRVPRTDNGPGSSTADSGSNCTASSVGASAAHIQGAGSGVSAKESPLPLPLLARETFAAVVRTSASERRGLEALDAALLKLAGAPQLASGGMSWSVNERQAEALVRSHEALMRLAESIAADMPLDFWTIDLRAALLALGEVSGDEVAEEVLNTVFSRFCIGK</sequence>
<dbReference type="FunFam" id="3.40.50.300:FF:000494">
    <property type="entry name" value="tRNA modification GTPase MnmE"/>
    <property type="match status" value="1"/>
</dbReference>
<dbReference type="PROSITE" id="PS51709">
    <property type="entry name" value="G_TRME"/>
    <property type="match status" value="1"/>
</dbReference>
<evidence type="ECO:0000256" key="12">
    <source>
        <dbReference type="SAM" id="MobiDB-lite"/>
    </source>
</evidence>
<dbReference type="Gene3D" id="3.30.1360.120">
    <property type="entry name" value="Probable tRNA modification gtpase trme, domain 1"/>
    <property type="match status" value="1"/>
</dbReference>
<organism evidence="14 15">
    <name type="scientific">Volvox africanus</name>
    <dbReference type="NCBI Taxonomy" id="51714"/>
    <lineage>
        <taxon>Eukaryota</taxon>
        <taxon>Viridiplantae</taxon>
        <taxon>Chlorophyta</taxon>
        <taxon>core chlorophytes</taxon>
        <taxon>Chlorophyceae</taxon>
        <taxon>CS clade</taxon>
        <taxon>Chlamydomonadales</taxon>
        <taxon>Volvocaceae</taxon>
        <taxon>Volvox</taxon>
    </lineage>
</organism>
<dbReference type="InterPro" id="IPR018948">
    <property type="entry name" value="GTP-bd_TrmE_N"/>
</dbReference>
<keyword evidence="9" id="KW-0630">Potassium</keyword>
<keyword evidence="3" id="KW-0963">Cytoplasm</keyword>
<comment type="similarity">
    <text evidence="2 11">Belongs to the TRAFAC class TrmE-Era-EngA-EngB-Septin-like GTPase superfamily. TrmE GTPase family.</text>
</comment>
<dbReference type="GO" id="GO:0005525">
    <property type="term" value="F:GTP binding"/>
    <property type="evidence" value="ECO:0007669"/>
    <property type="project" value="UniProtKB-KW"/>
</dbReference>
<dbReference type="CDD" id="cd04164">
    <property type="entry name" value="trmE"/>
    <property type="match status" value="1"/>
</dbReference>
<keyword evidence="10 11" id="KW-0342">GTP-binding</keyword>
<dbReference type="AlphaFoldDB" id="A0A8J4B4L5"/>
<gene>
    <name evidence="14" type="ORF">Vafri_9551</name>
</gene>
<evidence type="ECO:0000256" key="8">
    <source>
        <dbReference type="ARBA" id="ARBA00022842"/>
    </source>
</evidence>
<dbReference type="SUPFAM" id="SSF116878">
    <property type="entry name" value="TrmE connector domain"/>
    <property type="match status" value="1"/>
</dbReference>
<dbReference type="InterPro" id="IPR027417">
    <property type="entry name" value="P-loop_NTPase"/>
</dbReference>
<evidence type="ECO:0000256" key="10">
    <source>
        <dbReference type="ARBA" id="ARBA00023134"/>
    </source>
</evidence>
<reference evidence="14" key="1">
    <citation type="journal article" date="2021" name="Proc. Natl. Acad. Sci. U.S.A.">
        <title>Three genomes in the algal genus Volvox reveal the fate of a haploid sex-determining region after a transition to homothallism.</title>
        <authorList>
            <person name="Yamamoto K."/>
            <person name="Hamaji T."/>
            <person name="Kawai-Toyooka H."/>
            <person name="Matsuzaki R."/>
            <person name="Takahashi F."/>
            <person name="Nishimura Y."/>
            <person name="Kawachi M."/>
            <person name="Noguchi H."/>
            <person name="Minakuchi Y."/>
            <person name="Umen J.G."/>
            <person name="Toyoda A."/>
            <person name="Nozaki H."/>
        </authorList>
    </citation>
    <scope>NUCLEOTIDE SEQUENCE</scope>
    <source>
        <strain evidence="14">NIES-3780</strain>
    </source>
</reference>
<dbReference type="InterPro" id="IPR027266">
    <property type="entry name" value="TrmE/GcvT-like"/>
</dbReference>
<dbReference type="Proteomes" id="UP000747399">
    <property type="component" value="Unassembled WGS sequence"/>
</dbReference>
<dbReference type="GO" id="GO:0046872">
    <property type="term" value="F:metal ion binding"/>
    <property type="evidence" value="ECO:0007669"/>
    <property type="project" value="UniProtKB-KW"/>
</dbReference>
<dbReference type="PANTHER" id="PTHR42714">
    <property type="entry name" value="TRNA MODIFICATION GTPASE GTPBP3"/>
    <property type="match status" value="1"/>
</dbReference>
<accession>A0A8J4B4L5</accession>
<dbReference type="FunFam" id="3.30.1360.120:FF:000003">
    <property type="entry name" value="tRNA modification GTPase MnmE"/>
    <property type="match status" value="1"/>
</dbReference>
<evidence type="ECO:0000313" key="15">
    <source>
        <dbReference type="Proteomes" id="UP000747399"/>
    </source>
</evidence>
<dbReference type="EMBL" id="BNCO01000016">
    <property type="protein sequence ID" value="GIL53999.1"/>
    <property type="molecule type" value="Genomic_DNA"/>
</dbReference>
<keyword evidence="6 11" id="KW-0547">Nucleotide-binding</keyword>
<dbReference type="CDD" id="cd14858">
    <property type="entry name" value="TrmE_N"/>
    <property type="match status" value="1"/>
</dbReference>
<evidence type="ECO:0000256" key="3">
    <source>
        <dbReference type="ARBA" id="ARBA00022490"/>
    </source>
</evidence>
<evidence type="ECO:0000256" key="4">
    <source>
        <dbReference type="ARBA" id="ARBA00022694"/>
    </source>
</evidence>
<dbReference type="GO" id="GO:0003924">
    <property type="term" value="F:GTPase activity"/>
    <property type="evidence" value="ECO:0007669"/>
    <property type="project" value="InterPro"/>
</dbReference>
<evidence type="ECO:0000256" key="7">
    <source>
        <dbReference type="ARBA" id="ARBA00022801"/>
    </source>
</evidence>
<dbReference type="PANTHER" id="PTHR42714:SF2">
    <property type="entry name" value="TRNA MODIFICATION GTPASE GTPBP3, MITOCHONDRIAL"/>
    <property type="match status" value="1"/>
</dbReference>
<feature type="compositionally biased region" description="Polar residues" evidence="12">
    <location>
        <begin position="23"/>
        <end position="32"/>
    </location>
</feature>
<dbReference type="Gene3D" id="1.20.120.430">
    <property type="entry name" value="tRNA modification GTPase MnmE domain 2"/>
    <property type="match status" value="1"/>
</dbReference>
<dbReference type="InterPro" id="IPR027368">
    <property type="entry name" value="MnmE_dom2"/>
</dbReference>